<dbReference type="PANTHER" id="PTHR22761">
    <property type="entry name" value="CHARGED MULTIVESICULAR BODY PROTEIN"/>
    <property type="match status" value="1"/>
</dbReference>
<dbReference type="GO" id="GO:0005771">
    <property type="term" value="C:multivesicular body"/>
    <property type="evidence" value="ECO:0007669"/>
    <property type="project" value="TreeGrafter"/>
</dbReference>
<gene>
    <name evidence="2" type="ORF">M430DRAFT_45046</name>
</gene>
<dbReference type="Gene3D" id="6.10.140.1230">
    <property type="match status" value="1"/>
</dbReference>
<sequence length="478" mass="53534">MPDTDSPLLAYLVANEPAFRRARLASLYSDFRHLQATNPDGYAANVEAWRKGLAHASRAGVLPPHDLLSITINDELLRDLESKEWGRPLALGAVVQESIQRREIIPVAQFQDAKESIYRNPWSLNPLNLVGWGLRQLGLVGASNNPKLVSGKFVVVQNLEDAATELAKRTEGRRGRVERIYARKLFEEEFRDVLGAKQLSDADMELFLRFLQRDKGMLVWDSQTVKLRSAGETSTTITQEEHTIASLTGLIRDLESQTKILGSRVEELGSTAREAVSRKNKVSALAALRSKKLAEATLTKRHATLSQLEEVLLKIEQAADQIELVRVMEGSAKVLAGLNKEVGGVDRVDQVLDGLREQMGQVEEIGTVIAEAAQGGVVDEGEVDDELEMMENEEKKKQEERENREKEEKERREAEETRQKLAQLEEIEKRAKEDAVKMHTDKEKGEKGAEKEEGVKEIDESAELFKRMSLDPPEQATA</sequence>
<dbReference type="FunCoup" id="A0A2T3ATX4">
    <property type="interactions" value="69"/>
</dbReference>
<keyword evidence="3" id="KW-1185">Reference proteome</keyword>
<feature type="compositionally biased region" description="Basic and acidic residues" evidence="1">
    <location>
        <begin position="392"/>
        <end position="419"/>
    </location>
</feature>
<name>A0A2T3ATX4_AMORE</name>
<protein>
    <recommendedName>
        <fullName evidence="4">SNF7 family protein</fullName>
    </recommendedName>
</protein>
<dbReference type="RefSeq" id="XP_024718116.1">
    <property type="nucleotide sequence ID" value="XM_024867737.1"/>
</dbReference>
<dbReference type="STRING" id="857342.A0A2T3ATX4"/>
<dbReference type="GO" id="GO:0009898">
    <property type="term" value="C:cytoplasmic side of plasma membrane"/>
    <property type="evidence" value="ECO:0007669"/>
    <property type="project" value="TreeGrafter"/>
</dbReference>
<dbReference type="Pfam" id="PF03357">
    <property type="entry name" value="Snf7"/>
    <property type="match status" value="1"/>
</dbReference>
<dbReference type="AlphaFoldDB" id="A0A2T3ATX4"/>
<dbReference type="GeneID" id="36575818"/>
<evidence type="ECO:0000313" key="2">
    <source>
        <dbReference type="EMBL" id="PSS10937.1"/>
    </source>
</evidence>
<evidence type="ECO:0000313" key="3">
    <source>
        <dbReference type="Proteomes" id="UP000241818"/>
    </source>
</evidence>
<organism evidence="2 3">
    <name type="scientific">Amorphotheca resinae ATCC 22711</name>
    <dbReference type="NCBI Taxonomy" id="857342"/>
    <lineage>
        <taxon>Eukaryota</taxon>
        <taxon>Fungi</taxon>
        <taxon>Dikarya</taxon>
        <taxon>Ascomycota</taxon>
        <taxon>Pezizomycotina</taxon>
        <taxon>Leotiomycetes</taxon>
        <taxon>Helotiales</taxon>
        <taxon>Amorphothecaceae</taxon>
        <taxon>Amorphotheca</taxon>
    </lineage>
</organism>
<dbReference type="EMBL" id="KZ679016">
    <property type="protein sequence ID" value="PSS10937.1"/>
    <property type="molecule type" value="Genomic_DNA"/>
</dbReference>
<feature type="compositionally biased region" description="Acidic residues" evidence="1">
    <location>
        <begin position="379"/>
        <end position="391"/>
    </location>
</feature>
<reference evidence="2 3" key="1">
    <citation type="journal article" date="2018" name="New Phytol.">
        <title>Comparative genomics and transcriptomics depict ericoid mycorrhizal fungi as versatile saprotrophs and plant mutualists.</title>
        <authorList>
            <person name="Martino E."/>
            <person name="Morin E."/>
            <person name="Grelet G.A."/>
            <person name="Kuo A."/>
            <person name="Kohler A."/>
            <person name="Daghino S."/>
            <person name="Barry K.W."/>
            <person name="Cichocki N."/>
            <person name="Clum A."/>
            <person name="Dockter R.B."/>
            <person name="Hainaut M."/>
            <person name="Kuo R.C."/>
            <person name="LaButti K."/>
            <person name="Lindahl B.D."/>
            <person name="Lindquist E.A."/>
            <person name="Lipzen A."/>
            <person name="Khouja H.R."/>
            <person name="Magnuson J."/>
            <person name="Murat C."/>
            <person name="Ohm R.A."/>
            <person name="Singer S.W."/>
            <person name="Spatafora J.W."/>
            <person name="Wang M."/>
            <person name="Veneault-Fourrey C."/>
            <person name="Henrissat B."/>
            <person name="Grigoriev I.V."/>
            <person name="Martin F.M."/>
            <person name="Perotto S."/>
        </authorList>
    </citation>
    <scope>NUCLEOTIDE SEQUENCE [LARGE SCALE GENOMIC DNA]</scope>
    <source>
        <strain evidence="2 3">ATCC 22711</strain>
    </source>
</reference>
<proteinExistence type="predicted"/>
<feature type="compositionally biased region" description="Basic and acidic residues" evidence="1">
    <location>
        <begin position="426"/>
        <end position="469"/>
    </location>
</feature>
<evidence type="ECO:0000256" key="1">
    <source>
        <dbReference type="SAM" id="MobiDB-lite"/>
    </source>
</evidence>
<dbReference type="InterPro" id="IPR005024">
    <property type="entry name" value="Snf7_fam"/>
</dbReference>
<dbReference type="GO" id="GO:0006900">
    <property type="term" value="P:vesicle budding from membrane"/>
    <property type="evidence" value="ECO:0007669"/>
    <property type="project" value="TreeGrafter"/>
</dbReference>
<dbReference type="OrthoDB" id="10250120at2759"/>
<dbReference type="GO" id="GO:0000815">
    <property type="term" value="C:ESCRT III complex"/>
    <property type="evidence" value="ECO:0007669"/>
    <property type="project" value="TreeGrafter"/>
</dbReference>
<dbReference type="PANTHER" id="PTHR22761:SF18">
    <property type="entry name" value="SORTING PROTEIN SNF7 FAMILY PROTEIN, PUTATIVE (AFU_ORTHOLOGUE AFUA_2G16692)-RELATED"/>
    <property type="match status" value="1"/>
</dbReference>
<evidence type="ECO:0008006" key="4">
    <source>
        <dbReference type="Google" id="ProtNLM"/>
    </source>
</evidence>
<dbReference type="Proteomes" id="UP000241818">
    <property type="component" value="Unassembled WGS sequence"/>
</dbReference>
<accession>A0A2T3ATX4</accession>
<dbReference type="GO" id="GO:0032511">
    <property type="term" value="P:late endosome to vacuole transport via multivesicular body sorting pathway"/>
    <property type="evidence" value="ECO:0007669"/>
    <property type="project" value="TreeGrafter"/>
</dbReference>
<feature type="region of interest" description="Disordered" evidence="1">
    <location>
        <begin position="377"/>
        <end position="478"/>
    </location>
</feature>
<dbReference type="InParanoid" id="A0A2T3ATX4"/>